<reference evidence="1" key="1">
    <citation type="submission" date="2023-05" db="EMBL/GenBank/DDBJ databases">
        <authorList>
            <consortium name="ELIXIR-Norway"/>
        </authorList>
    </citation>
    <scope>NUCLEOTIDE SEQUENCE</scope>
</reference>
<organism evidence="1 2">
    <name type="scientific">Rangifer tarandus platyrhynchus</name>
    <name type="common">Svalbard reindeer</name>
    <dbReference type="NCBI Taxonomy" id="3082113"/>
    <lineage>
        <taxon>Eukaryota</taxon>
        <taxon>Metazoa</taxon>
        <taxon>Chordata</taxon>
        <taxon>Craniata</taxon>
        <taxon>Vertebrata</taxon>
        <taxon>Euteleostomi</taxon>
        <taxon>Mammalia</taxon>
        <taxon>Eutheria</taxon>
        <taxon>Laurasiatheria</taxon>
        <taxon>Artiodactyla</taxon>
        <taxon>Ruminantia</taxon>
        <taxon>Pecora</taxon>
        <taxon>Cervidae</taxon>
        <taxon>Odocoileinae</taxon>
        <taxon>Rangifer</taxon>
    </lineage>
</organism>
<accession>A0AC59Y5R2</accession>
<dbReference type="Proteomes" id="UP001162501">
    <property type="component" value="Chromosome 10"/>
</dbReference>
<evidence type="ECO:0000313" key="1">
    <source>
        <dbReference type="EMBL" id="CAM9393589.1"/>
    </source>
</evidence>
<gene>
    <name evidence="1" type="ORF">MRATA1EN22A_LOCUS1894</name>
</gene>
<evidence type="ECO:0000313" key="2">
    <source>
        <dbReference type="Proteomes" id="UP001162501"/>
    </source>
</evidence>
<sequence length="118" mass="13947">MSEYLKKKKKDHTSPFCGRNWEIDGDSIEHIAKPEDILSHCPYLLVSECCDFPIPHCPLLWYVCVCFLFLSHFQKARIDWQQIMNSVLDTQSLQCKQIISTEITSEKMEIRRQIRTKI</sequence>
<protein>
    <submittedName>
        <fullName evidence="1">Uncharacterized protein</fullName>
    </submittedName>
</protein>
<proteinExistence type="predicted"/>
<dbReference type="EMBL" id="OX596094">
    <property type="protein sequence ID" value="CAM9393589.1"/>
    <property type="molecule type" value="Genomic_DNA"/>
</dbReference>
<name>A0AC59Y5R2_RANTA</name>
<reference evidence="1" key="2">
    <citation type="submission" date="2025-03" db="EMBL/GenBank/DDBJ databases">
        <authorList>
            <consortium name="ELIXIR-Norway"/>
            <consortium name="Elixir Norway"/>
        </authorList>
    </citation>
    <scope>NUCLEOTIDE SEQUENCE</scope>
</reference>